<reference evidence="1 2" key="1">
    <citation type="journal article" date="2020" name="Cell Rep.">
        <title>Local necrotic cells trigger systemic immune activation via gut microbiome dysbiosis in Drosophila.</title>
        <authorList>
            <person name="Kosakamoto H."/>
            <person name="Yamauchi T."/>
            <person name="Akuzawa-Tokita Y."/>
            <person name="Nishimura K."/>
            <person name="Soga T."/>
            <person name="Murakami T."/>
            <person name="Mori H."/>
            <person name="Yamamoto K."/>
            <person name="Miyazaki R."/>
            <person name="Koto A."/>
            <person name="Miura M."/>
            <person name="Obata F."/>
        </authorList>
    </citation>
    <scope>NUCLEOTIDE SEQUENCE [LARGE SCALE GENOMIC DNA]</scope>
    <source>
        <strain evidence="1 2">Ai</strain>
    </source>
</reference>
<organism evidence="1 2">
    <name type="scientific">Acetobacter persici</name>
    <dbReference type="NCBI Taxonomy" id="1076596"/>
    <lineage>
        <taxon>Bacteria</taxon>
        <taxon>Pseudomonadati</taxon>
        <taxon>Pseudomonadota</taxon>
        <taxon>Alphaproteobacteria</taxon>
        <taxon>Acetobacterales</taxon>
        <taxon>Acetobacteraceae</taxon>
        <taxon>Acetobacter</taxon>
    </lineage>
</organism>
<dbReference type="AlphaFoldDB" id="A0A6V8IAW4"/>
<accession>A0A6V8IAW4</accession>
<dbReference type="EMBL" id="BLJP01000018">
    <property type="protein sequence ID" value="GFE94730.1"/>
    <property type="molecule type" value="Genomic_DNA"/>
</dbReference>
<protein>
    <submittedName>
        <fullName evidence="1">Uncharacterized protein</fullName>
    </submittedName>
</protein>
<dbReference type="Proteomes" id="UP000548726">
    <property type="component" value="Unassembled WGS sequence"/>
</dbReference>
<name>A0A6V8IAW4_9PROT</name>
<dbReference type="InterPro" id="IPR046901">
    <property type="entry name" value="ABC-3C_MC5"/>
</dbReference>
<evidence type="ECO:0000313" key="2">
    <source>
        <dbReference type="Proteomes" id="UP000548726"/>
    </source>
</evidence>
<sequence>MIQLAFEPAFDPFHSAFRVLRQAVFHNDAIDIERLKILDVYLVEPRHCLNIRLPGPLKKSARKAASCQRDNYGRLPSASVLFDRMAPIQDAAIQTLVSRGLLDADAFCQNKILRSDILLGENLIKRIDESNKKQINLMNFLYVDLNNIPIMGPNGLKSRTGLSEYRYDIV</sequence>
<proteinExistence type="predicted"/>
<evidence type="ECO:0000313" key="1">
    <source>
        <dbReference type="EMBL" id="GFE94730.1"/>
    </source>
</evidence>
<gene>
    <name evidence="1" type="ORF">DmAi_27890</name>
</gene>
<comment type="caution">
    <text evidence="1">The sequence shown here is derived from an EMBL/GenBank/DDBJ whole genome shotgun (WGS) entry which is preliminary data.</text>
</comment>
<dbReference type="OrthoDB" id="9092598at2"/>
<dbReference type="RefSeq" id="WP_143217650.1">
    <property type="nucleotide sequence ID" value="NZ_BLJP01000018.1"/>
</dbReference>
<dbReference type="Pfam" id="PF20291">
    <property type="entry name" value="MC5"/>
    <property type="match status" value="1"/>
</dbReference>
<keyword evidence="2" id="KW-1185">Reference proteome</keyword>